<evidence type="ECO:0008006" key="6">
    <source>
        <dbReference type="Google" id="ProtNLM"/>
    </source>
</evidence>
<dbReference type="eggNOG" id="KOG3677">
    <property type="taxonomic scope" value="Eukaryota"/>
</dbReference>
<dbReference type="InterPro" id="IPR019382">
    <property type="entry name" value="eIF3l"/>
</dbReference>
<evidence type="ECO:0000256" key="1">
    <source>
        <dbReference type="ARBA" id="ARBA00022490"/>
    </source>
</evidence>
<evidence type="ECO:0000313" key="4">
    <source>
        <dbReference type="EMBL" id="EDO28355.1"/>
    </source>
</evidence>
<evidence type="ECO:0000256" key="3">
    <source>
        <dbReference type="ARBA" id="ARBA00022917"/>
    </source>
</evidence>
<dbReference type="EMBL" id="DS471662">
    <property type="protein sequence ID" value="EDO28355.1"/>
    <property type="molecule type" value="Genomic_DNA"/>
</dbReference>
<protein>
    <recommendedName>
        <fullName evidence="6">Eukaryotic translation initiation factor 3 subunit L</fullName>
    </recommendedName>
</protein>
<name>A7T6P9_NEMVE</name>
<dbReference type="Proteomes" id="UP000001593">
    <property type="component" value="Unassembled WGS sequence"/>
</dbReference>
<dbReference type="AlphaFoldDB" id="A7T6P9"/>
<dbReference type="PANTHER" id="PTHR13242">
    <property type="entry name" value="EUKARYOTIC TRANSLATION INITIATION FACTOR 3"/>
    <property type="match status" value="1"/>
</dbReference>
<dbReference type="InParanoid" id="A7T6P9"/>
<organism evidence="4 5">
    <name type="scientific">Nematostella vectensis</name>
    <name type="common">Starlet sea anemone</name>
    <dbReference type="NCBI Taxonomy" id="45351"/>
    <lineage>
        <taxon>Eukaryota</taxon>
        <taxon>Metazoa</taxon>
        <taxon>Cnidaria</taxon>
        <taxon>Anthozoa</taxon>
        <taxon>Hexacorallia</taxon>
        <taxon>Actiniaria</taxon>
        <taxon>Edwardsiidae</taxon>
        <taxon>Nematostella</taxon>
    </lineage>
</organism>
<gene>
    <name evidence="4" type="ORF">NEMVEDRAFT_v1g223092</name>
</gene>
<keyword evidence="5" id="KW-1185">Reference proteome</keyword>
<keyword evidence="1" id="KW-0963">Cytoplasm</keyword>
<evidence type="ECO:0000256" key="2">
    <source>
        <dbReference type="ARBA" id="ARBA00022540"/>
    </source>
</evidence>
<dbReference type="GO" id="GO:0003743">
    <property type="term" value="F:translation initiation factor activity"/>
    <property type="evidence" value="ECO:0007669"/>
    <property type="project" value="UniProtKB-KW"/>
</dbReference>
<dbReference type="PhylomeDB" id="A7T6P9"/>
<dbReference type="GO" id="GO:0005852">
    <property type="term" value="C:eukaryotic translation initiation factor 3 complex"/>
    <property type="evidence" value="ECO:0000318"/>
    <property type="project" value="GO_Central"/>
</dbReference>
<keyword evidence="2" id="KW-0396">Initiation factor</keyword>
<evidence type="ECO:0000313" key="5">
    <source>
        <dbReference type="Proteomes" id="UP000001593"/>
    </source>
</evidence>
<sequence length="221" mass="26122">NLYEIQSIYENGFNKLTDRYFNKTPWPEAEFIAPLVSGDQVFLILYKELYYRHIYNKLKIWNIHSVLNVLYSLVEKSRINYQLEMYNTNGNPDEVSGEFGIHPLYKMLGYFSLIGLLRLHSLLGDYFQAIKVLSNVELTRNTMYSRIPACQITTYYYVGFAYLMMRRYQEPFNLQLKVFMNEVAQQSMIPVIRSYLKLYTTMPIAKLAAFLDMMARNLQAL</sequence>
<accession>A7T6P9</accession>
<feature type="non-terminal residue" evidence="4">
    <location>
        <position position="1"/>
    </location>
</feature>
<dbReference type="HOGENOM" id="CLU_1253382_0_0_1"/>
<dbReference type="Pfam" id="PF10255">
    <property type="entry name" value="Paf67"/>
    <property type="match status" value="1"/>
</dbReference>
<reference evidence="4 5" key="1">
    <citation type="journal article" date="2007" name="Science">
        <title>Sea anemone genome reveals ancestral eumetazoan gene repertoire and genomic organization.</title>
        <authorList>
            <person name="Putnam N.H."/>
            <person name="Srivastava M."/>
            <person name="Hellsten U."/>
            <person name="Dirks B."/>
            <person name="Chapman J."/>
            <person name="Salamov A."/>
            <person name="Terry A."/>
            <person name="Shapiro H."/>
            <person name="Lindquist E."/>
            <person name="Kapitonov V.V."/>
            <person name="Jurka J."/>
            <person name="Genikhovich G."/>
            <person name="Grigoriev I.V."/>
            <person name="Lucas S.M."/>
            <person name="Steele R.E."/>
            <person name="Finnerty J.R."/>
            <person name="Technau U."/>
            <person name="Martindale M.Q."/>
            <person name="Rokhsar D.S."/>
        </authorList>
    </citation>
    <scope>NUCLEOTIDE SEQUENCE [LARGE SCALE GENOMIC DNA]</scope>
    <source>
        <strain evidence="5">CH2 X CH6</strain>
    </source>
</reference>
<dbReference type="STRING" id="45351.A7T6P9"/>
<keyword evidence="3" id="KW-0648">Protein biosynthesis</keyword>
<proteinExistence type="predicted"/>
<dbReference type="PANTHER" id="PTHR13242:SF0">
    <property type="entry name" value="EUKARYOTIC TRANSLATION INITIATION FACTOR 3 SUBUNIT L"/>
    <property type="match status" value="1"/>
</dbReference>
<dbReference type="GO" id="GO:0006413">
    <property type="term" value="P:translational initiation"/>
    <property type="evidence" value="ECO:0000318"/>
    <property type="project" value="GO_Central"/>
</dbReference>